<feature type="transmembrane region" description="Helical" evidence="10">
    <location>
        <begin position="200"/>
        <end position="221"/>
    </location>
</feature>
<sequence length="846" mass="95125">MSYNHTHNRNEICYVHAVNPSQLWGLHVYPLAKPVPQLVLQFVLSIGINYGLHQLCQRFGQPRFVANIMTAFIFSPSLLSRITPWLKELLMPSTSFTILKTVANLGLLYATFIQSLQAYPTPISHCRTKMLYLSFFVIVLPFTIGCGLYLWIIKKEAKISYTPVIVSLYWGTIVTSTGFETLTPILTKFKLLCTRLGQEALFVGLLNNFCTWGLINITLSISTFLDNNNQFKSVDVGGTTVVLLFMILYTVLCCFAIKPVIFKIATDVPEGENYSSFVVHMILFLVLGCGIFTDYIGSHFIFGAYIIGRIIPPGILANTIIEKMEECVDGIMMPLYFMVVGIRVDVFNILHYKHAWVIALAVTTKVLCTLLIGFFCDVSLVDGFPLGILLNSKGFLPLVLLIIGHERRILSGETYTALFLIILLSTIVVEPIMSVICKRIRKTSQSYDQRNLQGVDQVSEKLRLVTCIHSIRNIASIINLLEISNITVQQPTSIQVTHLIELVGHAPAMLVEHESEESLFWNLSSKLFCYRARTESDRLIKEFNEYKDHHDNSTSSLKVFTIISHIDTMHEDICSLAEDKQASLIILPYHKQQGVDGKLEDTNMEFGGVNQNVLNMAPCSVALFVDRGLRMTSISSSSDSYSDDEQGCEKIQIAMVYMGGPDDREALTYAWRMAGHSSVNLTVIRFVEGDQVIIVDQPVDYLNLSCGVDEIENLTTSAQKAKDIQVDDQLLMDFQEKTSYDRSICYREEVVNCAGEIIALLREMHHNFNLYIVGKRQSRLSSITLGLGGWSECKELGPIGHILVTFEFTSTASVLVMQQYTNGFSHRNCMDNKDNNEKENVTIISS</sequence>
<evidence type="ECO:0000313" key="15">
    <source>
        <dbReference type="RefSeq" id="XP_056684940.1"/>
    </source>
</evidence>
<evidence type="ECO:0000259" key="11">
    <source>
        <dbReference type="Pfam" id="PF00999"/>
    </source>
</evidence>
<dbReference type="InterPro" id="IPR038770">
    <property type="entry name" value="Na+/solute_symporter_sf"/>
</dbReference>
<evidence type="ECO:0000256" key="4">
    <source>
        <dbReference type="ARBA" id="ARBA00022692"/>
    </source>
</evidence>
<dbReference type="GeneID" id="130461062"/>
<dbReference type="RefSeq" id="XP_056684940.1">
    <property type="nucleotide sequence ID" value="XM_056828962.1"/>
</dbReference>
<feature type="transmembrane region" description="Helical" evidence="10">
    <location>
        <begin position="241"/>
        <end position="262"/>
    </location>
</feature>
<evidence type="ECO:0000256" key="1">
    <source>
        <dbReference type="ARBA" id="ARBA00004141"/>
    </source>
</evidence>
<feature type="transmembrane region" description="Helical" evidence="10">
    <location>
        <begin position="333"/>
        <end position="350"/>
    </location>
</feature>
<keyword evidence="3" id="KW-0633">Potassium transport</keyword>
<gene>
    <name evidence="15" type="primary">LOC130461062</name>
</gene>
<keyword evidence="14" id="KW-1185">Reference proteome</keyword>
<keyword evidence="5" id="KW-0630">Potassium</keyword>
<feature type="transmembrane region" description="Helical" evidence="10">
    <location>
        <begin position="131"/>
        <end position="153"/>
    </location>
</feature>
<dbReference type="Pfam" id="PF00999">
    <property type="entry name" value="Na_H_Exchanger"/>
    <property type="match status" value="1"/>
</dbReference>
<dbReference type="Pfam" id="PF23259">
    <property type="entry name" value="CHX17_C"/>
    <property type="match status" value="1"/>
</dbReference>
<accession>A0ABM3QNL0</accession>
<evidence type="ECO:0000256" key="6">
    <source>
        <dbReference type="ARBA" id="ARBA00022989"/>
    </source>
</evidence>
<dbReference type="InterPro" id="IPR050794">
    <property type="entry name" value="CPA2_transporter"/>
</dbReference>
<protein>
    <submittedName>
        <fullName evidence="15">Cation/H(+) antiporter 15-like</fullName>
    </submittedName>
</protein>
<feature type="domain" description="Cation/H(+) antiporter central" evidence="12">
    <location>
        <begin position="550"/>
        <end position="630"/>
    </location>
</feature>
<feature type="transmembrane region" description="Helical" evidence="10">
    <location>
        <begin position="159"/>
        <end position="179"/>
    </location>
</feature>
<name>A0ABM3QNL0_SPIOL</name>
<feature type="domain" description="Cation/H+ exchanger transmembrane" evidence="11">
    <location>
        <begin position="55"/>
        <end position="432"/>
    </location>
</feature>
<keyword evidence="4 10" id="KW-0812">Transmembrane</keyword>
<comment type="subcellular location">
    <subcellularLocation>
        <location evidence="1">Membrane</location>
        <topology evidence="1">Multi-pass membrane protein</topology>
    </subcellularLocation>
</comment>
<reference evidence="14" key="1">
    <citation type="journal article" date="2021" name="Nat. Commun.">
        <title>Genomic analyses provide insights into spinach domestication and the genetic basis of agronomic traits.</title>
        <authorList>
            <person name="Cai X."/>
            <person name="Sun X."/>
            <person name="Xu C."/>
            <person name="Sun H."/>
            <person name="Wang X."/>
            <person name="Ge C."/>
            <person name="Zhang Z."/>
            <person name="Wang Q."/>
            <person name="Fei Z."/>
            <person name="Jiao C."/>
            <person name="Wang Q."/>
        </authorList>
    </citation>
    <scope>NUCLEOTIDE SEQUENCE [LARGE SCALE GENOMIC DNA]</scope>
    <source>
        <strain evidence="14">cv. Varoflay</strain>
    </source>
</reference>
<evidence type="ECO:0000256" key="3">
    <source>
        <dbReference type="ARBA" id="ARBA00022538"/>
    </source>
</evidence>
<reference evidence="15" key="2">
    <citation type="submission" date="2025-08" db="UniProtKB">
        <authorList>
            <consortium name="RefSeq"/>
        </authorList>
    </citation>
    <scope>IDENTIFICATION</scope>
    <source>
        <tissue evidence="15">Leaf</tissue>
    </source>
</reference>
<dbReference type="PANTHER" id="PTHR32468">
    <property type="entry name" value="CATION/H + ANTIPORTER"/>
    <property type="match status" value="1"/>
</dbReference>
<keyword evidence="6 10" id="KW-1133">Transmembrane helix</keyword>
<evidence type="ECO:0000313" key="14">
    <source>
        <dbReference type="Proteomes" id="UP000813463"/>
    </source>
</evidence>
<dbReference type="PANTHER" id="PTHR32468:SF74">
    <property type="entry name" value="CATION_H(+) ANTIPORTER 21-RELATED"/>
    <property type="match status" value="1"/>
</dbReference>
<feature type="transmembrane region" description="Helical" evidence="10">
    <location>
        <begin position="274"/>
        <end position="293"/>
    </location>
</feature>
<evidence type="ECO:0000256" key="8">
    <source>
        <dbReference type="ARBA" id="ARBA00023136"/>
    </source>
</evidence>
<keyword evidence="7" id="KW-0406">Ion transport</keyword>
<feature type="transmembrane region" description="Helical" evidence="10">
    <location>
        <begin position="415"/>
        <end position="437"/>
    </location>
</feature>
<dbReference type="Gene3D" id="3.40.50.12370">
    <property type="match status" value="1"/>
</dbReference>
<comment type="similarity">
    <text evidence="9">Belongs to the monovalent cation:proton antiporter 2 (CPA2) transporter (TC 2.A.37) family. CHX (TC 2.A.37.4) subfamily.</text>
</comment>
<dbReference type="InterPro" id="IPR057291">
    <property type="entry name" value="CHX17_2nd"/>
</dbReference>
<keyword evidence="8 10" id="KW-0472">Membrane</keyword>
<feature type="transmembrane region" description="Helical" evidence="10">
    <location>
        <begin position="383"/>
        <end position="403"/>
    </location>
</feature>
<dbReference type="InterPro" id="IPR057290">
    <property type="entry name" value="CHX17_C"/>
</dbReference>
<proteinExistence type="inferred from homology"/>
<dbReference type="Gene3D" id="1.20.1530.20">
    <property type="match status" value="1"/>
</dbReference>
<evidence type="ECO:0000259" key="12">
    <source>
        <dbReference type="Pfam" id="PF23256"/>
    </source>
</evidence>
<feature type="transmembrane region" description="Helical" evidence="10">
    <location>
        <begin position="356"/>
        <end position="376"/>
    </location>
</feature>
<keyword evidence="2" id="KW-0813">Transport</keyword>
<feature type="domain" description="Cation/H(+) antiporter C-terminal" evidence="13">
    <location>
        <begin position="652"/>
        <end position="821"/>
    </location>
</feature>
<feature type="transmembrane region" description="Helical" evidence="10">
    <location>
        <begin position="102"/>
        <end position="119"/>
    </location>
</feature>
<evidence type="ECO:0000256" key="5">
    <source>
        <dbReference type="ARBA" id="ARBA00022958"/>
    </source>
</evidence>
<evidence type="ECO:0000259" key="13">
    <source>
        <dbReference type="Pfam" id="PF23259"/>
    </source>
</evidence>
<organism evidence="14 15">
    <name type="scientific">Spinacia oleracea</name>
    <name type="common">Spinach</name>
    <dbReference type="NCBI Taxonomy" id="3562"/>
    <lineage>
        <taxon>Eukaryota</taxon>
        <taxon>Viridiplantae</taxon>
        <taxon>Streptophyta</taxon>
        <taxon>Embryophyta</taxon>
        <taxon>Tracheophyta</taxon>
        <taxon>Spermatophyta</taxon>
        <taxon>Magnoliopsida</taxon>
        <taxon>eudicotyledons</taxon>
        <taxon>Gunneridae</taxon>
        <taxon>Pentapetalae</taxon>
        <taxon>Caryophyllales</taxon>
        <taxon>Chenopodiaceae</taxon>
        <taxon>Chenopodioideae</taxon>
        <taxon>Anserineae</taxon>
        <taxon>Spinacia</taxon>
    </lineage>
</organism>
<evidence type="ECO:0000256" key="2">
    <source>
        <dbReference type="ARBA" id="ARBA00022448"/>
    </source>
</evidence>
<dbReference type="Pfam" id="PF23256">
    <property type="entry name" value="CHX17_2nd"/>
    <property type="match status" value="1"/>
</dbReference>
<feature type="transmembrane region" description="Helical" evidence="10">
    <location>
        <begin position="64"/>
        <end position="82"/>
    </location>
</feature>
<evidence type="ECO:0000256" key="9">
    <source>
        <dbReference type="ARBA" id="ARBA00038341"/>
    </source>
</evidence>
<dbReference type="Proteomes" id="UP000813463">
    <property type="component" value="Chromosome 5"/>
</dbReference>
<feature type="transmembrane region" description="Helical" evidence="10">
    <location>
        <begin position="299"/>
        <end position="321"/>
    </location>
</feature>
<evidence type="ECO:0000256" key="10">
    <source>
        <dbReference type="SAM" id="Phobius"/>
    </source>
</evidence>
<dbReference type="InterPro" id="IPR006153">
    <property type="entry name" value="Cation/H_exchanger_TM"/>
</dbReference>
<evidence type="ECO:0000256" key="7">
    <source>
        <dbReference type="ARBA" id="ARBA00023065"/>
    </source>
</evidence>